<evidence type="ECO:0000259" key="2">
    <source>
        <dbReference type="Pfam" id="PF00534"/>
    </source>
</evidence>
<dbReference type="Gene3D" id="3.40.50.2000">
    <property type="entry name" value="Glycogen Phosphorylase B"/>
    <property type="match status" value="2"/>
</dbReference>
<dbReference type="InterPro" id="IPR001296">
    <property type="entry name" value="Glyco_trans_1"/>
</dbReference>
<dbReference type="Pfam" id="PF00534">
    <property type="entry name" value="Glycos_transf_1"/>
    <property type="match status" value="1"/>
</dbReference>
<evidence type="ECO:0000256" key="1">
    <source>
        <dbReference type="ARBA" id="ARBA00022679"/>
    </source>
</evidence>
<keyword evidence="4" id="KW-1185">Reference proteome</keyword>
<feature type="domain" description="Glycosyl transferase family 1" evidence="2">
    <location>
        <begin position="212"/>
        <end position="361"/>
    </location>
</feature>
<dbReference type="PANTHER" id="PTHR46401:SF2">
    <property type="entry name" value="GLYCOSYLTRANSFERASE WBBK-RELATED"/>
    <property type="match status" value="1"/>
</dbReference>
<gene>
    <name evidence="3" type="ORF">LJ739_13300</name>
</gene>
<reference evidence="3 4" key="1">
    <citation type="submission" date="2021-10" db="EMBL/GenBank/DDBJ databases">
        <title>Draft genome of Aestuariibacter halophilus JC2043.</title>
        <authorList>
            <person name="Emsley S.A."/>
            <person name="Pfannmuller K.M."/>
            <person name="Ushijima B."/>
            <person name="Saw J.H."/>
            <person name="Videau P."/>
        </authorList>
    </citation>
    <scope>NUCLEOTIDE SEQUENCE [LARGE SCALE GENOMIC DNA]</scope>
    <source>
        <strain evidence="3 4">JC2043</strain>
    </source>
</reference>
<name>A0ABS8G9Y9_9ALTE</name>
<dbReference type="SUPFAM" id="SSF53756">
    <property type="entry name" value="UDP-Glycosyltransferase/glycogen phosphorylase"/>
    <property type="match status" value="1"/>
</dbReference>
<dbReference type="PANTHER" id="PTHR46401">
    <property type="entry name" value="GLYCOSYLTRANSFERASE WBBK-RELATED"/>
    <property type="match status" value="1"/>
</dbReference>
<dbReference type="Proteomes" id="UP001520878">
    <property type="component" value="Unassembled WGS sequence"/>
</dbReference>
<evidence type="ECO:0000313" key="3">
    <source>
        <dbReference type="EMBL" id="MCC2617223.1"/>
    </source>
</evidence>
<protein>
    <submittedName>
        <fullName evidence="3">Glycosyltransferase family 4 protein</fullName>
    </submittedName>
</protein>
<dbReference type="RefSeq" id="WP_229161226.1">
    <property type="nucleotide sequence ID" value="NZ_JAJEWP010000004.1"/>
</dbReference>
<dbReference type="CDD" id="cd03809">
    <property type="entry name" value="GT4_MtfB-like"/>
    <property type="match status" value="1"/>
</dbReference>
<evidence type="ECO:0000313" key="4">
    <source>
        <dbReference type="Proteomes" id="UP001520878"/>
    </source>
</evidence>
<sequence length="390" mass="43692">MNIILGCDPLLMPLTGIGHYTYQIGKGLHTSNDVDHLDFYAHGRFFEPRELLERHECPPLAQNQPIMSGVFSSLRASVARSRLAVKAYQHVIPWLDRLQLGGKRDAIFHSPNFMLPSFRGRRIVTIHDLSTLRFPEYHPASRVMLVNDQIKKATRYADHIITDSVLVKQEIIDRFSVSPDCVSAIPLGAETRFCPYETSSTSSVLNALSLTHKEYFLFVSTVEPRKNVQRLLQAYKQYRQSVAAPLPLVMVGAQGWADQSFRSLIEDLVAKQWVVLAGYQSNQSLAYLMSSAKALLFPSIYEGFGLPALEAMQSGTLVVTSQGTSMQEICLDAAIYVDPLSVESIQHAILKASEDSREQSEAIQLGLEYAKSYSWEKCVEQTLNVYNTVA</sequence>
<proteinExistence type="predicted"/>
<comment type="caution">
    <text evidence="3">The sequence shown here is derived from an EMBL/GenBank/DDBJ whole genome shotgun (WGS) entry which is preliminary data.</text>
</comment>
<accession>A0ABS8G9Y9</accession>
<keyword evidence="1" id="KW-0808">Transferase</keyword>
<organism evidence="3 4">
    <name type="scientific">Fluctibacter halophilus</name>
    <dbReference type="NCBI Taxonomy" id="226011"/>
    <lineage>
        <taxon>Bacteria</taxon>
        <taxon>Pseudomonadati</taxon>
        <taxon>Pseudomonadota</taxon>
        <taxon>Gammaproteobacteria</taxon>
        <taxon>Alteromonadales</taxon>
        <taxon>Alteromonadaceae</taxon>
        <taxon>Fluctibacter</taxon>
    </lineage>
</organism>
<dbReference type="EMBL" id="JAJEWP010000004">
    <property type="protein sequence ID" value="MCC2617223.1"/>
    <property type="molecule type" value="Genomic_DNA"/>
</dbReference>